<dbReference type="EMBL" id="JTDO01000005">
    <property type="protein sequence ID" value="KLT73206.1"/>
    <property type="molecule type" value="Genomic_DNA"/>
</dbReference>
<gene>
    <name evidence="1" type="ORF">PL75_04735</name>
</gene>
<dbReference type="PATRIC" id="fig|1470200.3.peg.2098"/>
<dbReference type="OrthoDB" id="9899290at2"/>
<name>A0A0J0YSX4_9NEIS</name>
<sequence length="98" mass="11101">MAAMTSTVNLIAPVYMHKETFSPADGNCEETCYTASVLPPCHLRPDTDWLQKEWKPFNAPTQEEAEAAAMAYCRVQGWQYQRVSGKQPIYPQIHHTAD</sequence>
<evidence type="ECO:0000313" key="2">
    <source>
        <dbReference type="Proteomes" id="UP000036027"/>
    </source>
</evidence>
<proteinExistence type="predicted"/>
<reference evidence="1 2" key="1">
    <citation type="submission" date="2014-11" db="EMBL/GenBank/DDBJ databases">
        <title>Genome of a novel goose pathogen.</title>
        <authorList>
            <person name="Hansen C.M."/>
            <person name="Hueffer K."/>
            <person name="Choi S.C."/>
        </authorList>
    </citation>
    <scope>NUCLEOTIDE SEQUENCE [LARGE SCALE GENOMIC DNA]</scope>
    <source>
        <strain evidence="1 2">KH1503</strain>
    </source>
</reference>
<comment type="caution">
    <text evidence="1">The sequence shown here is derived from an EMBL/GenBank/DDBJ whole genome shotgun (WGS) entry which is preliminary data.</text>
</comment>
<dbReference type="AlphaFoldDB" id="A0A0J0YSX4"/>
<protein>
    <submittedName>
        <fullName evidence="1">Uncharacterized protein</fullName>
    </submittedName>
</protein>
<organism evidence="1 2">
    <name type="scientific">Neisseria arctica</name>
    <dbReference type="NCBI Taxonomy" id="1470200"/>
    <lineage>
        <taxon>Bacteria</taxon>
        <taxon>Pseudomonadati</taxon>
        <taxon>Pseudomonadota</taxon>
        <taxon>Betaproteobacteria</taxon>
        <taxon>Neisseriales</taxon>
        <taxon>Neisseriaceae</taxon>
        <taxon>Neisseria</taxon>
    </lineage>
</organism>
<dbReference type="RefSeq" id="WP_047760758.1">
    <property type="nucleotide sequence ID" value="NZ_CP091510.1"/>
</dbReference>
<dbReference type="STRING" id="1470200.PL75_04735"/>
<dbReference type="Proteomes" id="UP000036027">
    <property type="component" value="Unassembled WGS sequence"/>
</dbReference>
<accession>A0A0J0YSX4</accession>
<keyword evidence="2" id="KW-1185">Reference proteome</keyword>
<evidence type="ECO:0000313" key="1">
    <source>
        <dbReference type="EMBL" id="KLT73206.1"/>
    </source>
</evidence>